<reference evidence="2" key="1">
    <citation type="journal article" date="2017" name="Nature">
        <title>The sunflower genome provides insights into oil metabolism, flowering and Asterid evolution.</title>
        <authorList>
            <person name="Badouin H."/>
            <person name="Gouzy J."/>
            <person name="Grassa C.J."/>
            <person name="Murat F."/>
            <person name="Staton S.E."/>
            <person name="Cottret L."/>
            <person name="Lelandais-Briere C."/>
            <person name="Owens G.L."/>
            <person name="Carrere S."/>
            <person name="Mayjonade B."/>
            <person name="Legrand L."/>
            <person name="Gill N."/>
            <person name="Kane N.C."/>
            <person name="Bowers J.E."/>
            <person name="Hubner S."/>
            <person name="Bellec A."/>
            <person name="Berard A."/>
            <person name="Berges H."/>
            <person name="Blanchet N."/>
            <person name="Boniface M.C."/>
            <person name="Brunel D."/>
            <person name="Catrice O."/>
            <person name="Chaidir N."/>
            <person name="Claudel C."/>
            <person name="Donnadieu C."/>
            <person name="Faraut T."/>
            <person name="Fievet G."/>
            <person name="Helmstetter N."/>
            <person name="King M."/>
            <person name="Knapp S.J."/>
            <person name="Lai Z."/>
            <person name="Le Paslier M.C."/>
            <person name="Lippi Y."/>
            <person name="Lorenzon L."/>
            <person name="Mandel J.R."/>
            <person name="Marage G."/>
            <person name="Marchand G."/>
            <person name="Marquand E."/>
            <person name="Bret-Mestries E."/>
            <person name="Morien E."/>
            <person name="Nambeesan S."/>
            <person name="Nguyen T."/>
            <person name="Pegot-Espagnet P."/>
            <person name="Pouilly N."/>
            <person name="Raftis F."/>
            <person name="Sallet E."/>
            <person name="Schiex T."/>
            <person name="Thomas J."/>
            <person name="Vandecasteele C."/>
            <person name="Vares D."/>
            <person name="Vear F."/>
            <person name="Vautrin S."/>
            <person name="Crespi M."/>
            <person name="Mangin B."/>
            <person name="Burke J.M."/>
            <person name="Salse J."/>
            <person name="Munos S."/>
            <person name="Vincourt P."/>
            <person name="Rieseberg L.H."/>
            <person name="Langlade N.B."/>
        </authorList>
    </citation>
    <scope>NUCLEOTIDE SEQUENCE</scope>
    <source>
        <tissue evidence="2">Leaves</tissue>
    </source>
</reference>
<feature type="chain" id="PRO_5039951989" evidence="1">
    <location>
        <begin position="19"/>
        <end position="40"/>
    </location>
</feature>
<protein>
    <submittedName>
        <fullName evidence="2">Uncharacterized protein</fullName>
    </submittedName>
</protein>
<dbReference type="Gramene" id="mRNA:HanXRQr2_Chr14g0653831">
    <property type="protein sequence ID" value="mRNA:HanXRQr2_Chr14g0653831"/>
    <property type="gene ID" value="HanXRQr2_Chr14g0653831"/>
</dbReference>
<dbReference type="Proteomes" id="UP000215914">
    <property type="component" value="Unassembled WGS sequence"/>
</dbReference>
<name>A0A9K3EBN6_HELAN</name>
<keyword evidence="1" id="KW-0732">Signal</keyword>
<evidence type="ECO:0000256" key="1">
    <source>
        <dbReference type="SAM" id="SignalP"/>
    </source>
</evidence>
<keyword evidence="3" id="KW-1185">Reference proteome</keyword>
<organism evidence="2 3">
    <name type="scientific">Helianthus annuus</name>
    <name type="common">Common sunflower</name>
    <dbReference type="NCBI Taxonomy" id="4232"/>
    <lineage>
        <taxon>Eukaryota</taxon>
        <taxon>Viridiplantae</taxon>
        <taxon>Streptophyta</taxon>
        <taxon>Embryophyta</taxon>
        <taxon>Tracheophyta</taxon>
        <taxon>Spermatophyta</taxon>
        <taxon>Magnoliopsida</taxon>
        <taxon>eudicotyledons</taxon>
        <taxon>Gunneridae</taxon>
        <taxon>Pentapetalae</taxon>
        <taxon>asterids</taxon>
        <taxon>campanulids</taxon>
        <taxon>Asterales</taxon>
        <taxon>Asteraceae</taxon>
        <taxon>Asteroideae</taxon>
        <taxon>Heliantheae alliance</taxon>
        <taxon>Heliantheae</taxon>
        <taxon>Helianthus</taxon>
    </lineage>
</organism>
<sequence length="40" mass="4302">MLMLMMMRGFVFDLEVVAEQGWAAEQGWSGGSCEDGGGDC</sequence>
<gene>
    <name evidence="2" type="ORF">HanXRQr2_Chr14g0653831</name>
</gene>
<proteinExistence type="predicted"/>
<evidence type="ECO:0000313" key="3">
    <source>
        <dbReference type="Proteomes" id="UP000215914"/>
    </source>
</evidence>
<feature type="signal peptide" evidence="1">
    <location>
        <begin position="1"/>
        <end position="18"/>
    </location>
</feature>
<evidence type="ECO:0000313" key="2">
    <source>
        <dbReference type="EMBL" id="KAF5769928.1"/>
    </source>
</evidence>
<reference evidence="2" key="2">
    <citation type="submission" date="2020-06" db="EMBL/GenBank/DDBJ databases">
        <title>Helianthus annuus Genome sequencing and assembly Release 2.</title>
        <authorList>
            <person name="Gouzy J."/>
            <person name="Langlade N."/>
            <person name="Munos S."/>
        </authorList>
    </citation>
    <scope>NUCLEOTIDE SEQUENCE</scope>
    <source>
        <tissue evidence="2">Leaves</tissue>
    </source>
</reference>
<accession>A0A9K3EBN6</accession>
<dbReference type="AlphaFoldDB" id="A0A9K3EBN6"/>
<dbReference type="EMBL" id="MNCJ02000329">
    <property type="protein sequence ID" value="KAF5769928.1"/>
    <property type="molecule type" value="Genomic_DNA"/>
</dbReference>
<comment type="caution">
    <text evidence="2">The sequence shown here is derived from an EMBL/GenBank/DDBJ whole genome shotgun (WGS) entry which is preliminary data.</text>
</comment>